<reference evidence="1" key="1">
    <citation type="journal article" date="2014" name="Front. Microbiol.">
        <title>High frequency of phylogenetically diverse reductive dehalogenase-homologous genes in deep subseafloor sedimentary metagenomes.</title>
        <authorList>
            <person name="Kawai M."/>
            <person name="Futagami T."/>
            <person name="Toyoda A."/>
            <person name="Takaki Y."/>
            <person name="Nishi S."/>
            <person name="Hori S."/>
            <person name="Arai W."/>
            <person name="Tsubouchi T."/>
            <person name="Morono Y."/>
            <person name="Uchiyama I."/>
            <person name="Ito T."/>
            <person name="Fujiyama A."/>
            <person name="Inagaki F."/>
            <person name="Takami H."/>
        </authorList>
    </citation>
    <scope>NUCLEOTIDE SEQUENCE</scope>
    <source>
        <strain evidence="1">Expedition CK06-06</strain>
    </source>
</reference>
<sequence length="245" mass="28600">FNEFHSLYQRILPQEVYRQLEELAGTETRRFGFPASLWTKIVYHLLLDFAFRGEFAKDDLLNSFIPLYEGFVGSFALGIKALKNRMKRSLPQEAEHLASLEAQRQIEALVDEFLRQKSDFLAAWEMREEAFKPPVPKVTYREFIPGVPLVVPSELTNPEGKVTATANGVYDSIFHRYKREFERFVYEKLKVPRDANSLEIAEGIRNFAESTNFSHLYQRGEFFVADHQRFHGMSSKMLWADNFLD</sequence>
<evidence type="ECO:0000313" key="1">
    <source>
        <dbReference type="EMBL" id="GAI38392.1"/>
    </source>
</evidence>
<organism evidence="1">
    <name type="scientific">marine sediment metagenome</name>
    <dbReference type="NCBI Taxonomy" id="412755"/>
    <lineage>
        <taxon>unclassified sequences</taxon>
        <taxon>metagenomes</taxon>
        <taxon>ecological metagenomes</taxon>
    </lineage>
</organism>
<dbReference type="EMBL" id="BARV01028864">
    <property type="protein sequence ID" value="GAI38392.1"/>
    <property type="molecule type" value="Genomic_DNA"/>
</dbReference>
<name>X1N2Y7_9ZZZZ</name>
<gene>
    <name evidence="1" type="ORF">S06H3_46115</name>
</gene>
<feature type="non-terminal residue" evidence="1">
    <location>
        <position position="1"/>
    </location>
</feature>
<dbReference type="AlphaFoldDB" id="X1N2Y7"/>
<proteinExistence type="predicted"/>
<protein>
    <submittedName>
        <fullName evidence="1">Uncharacterized protein</fullName>
    </submittedName>
</protein>
<accession>X1N2Y7</accession>
<comment type="caution">
    <text evidence="1">The sequence shown here is derived from an EMBL/GenBank/DDBJ whole genome shotgun (WGS) entry which is preliminary data.</text>
</comment>